<evidence type="ECO:0000256" key="3">
    <source>
        <dbReference type="ARBA" id="ARBA00023027"/>
    </source>
</evidence>
<dbReference type="Pfam" id="PF04166">
    <property type="entry name" value="PdxA"/>
    <property type="match status" value="1"/>
</dbReference>
<keyword evidence="3" id="KW-0520">NAD</keyword>
<organism evidence="5 6">
    <name type="scientific">Desertihabitans brevis</name>
    <dbReference type="NCBI Taxonomy" id="2268447"/>
    <lineage>
        <taxon>Bacteria</taxon>
        <taxon>Bacillati</taxon>
        <taxon>Actinomycetota</taxon>
        <taxon>Actinomycetes</taxon>
        <taxon>Propionibacteriales</taxon>
        <taxon>Propionibacteriaceae</taxon>
        <taxon>Desertihabitans</taxon>
    </lineage>
</organism>
<dbReference type="Proteomes" id="UP000252770">
    <property type="component" value="Unassembled WGS sequence"/>
</dbReference>
<gene>
    <name evidence="5" type="ORF">DT076_14745</name>
</gene>
<dbReference type="PANTHER" id="PTHR30004">
    <property type="entry name" value="4-HYDROXYTHREONINE-4-PHOSPHATE DEHYDROGENASE"/>
    <property type="match status" value="1"/>
</dbReference>
<evidence type="ECO:0000256" key="1">
    <source>
        <dbReference type="ARBA" id="ARBA00022723"/>
    </source>
</evidence>
<dbReference type="RefSeq" id="WP_114127449.1">
    <property type="nucleotide sequence ID" value="NZ_QOUI01000009.1"/>
</dbReference>
<keyword evidence="1" id="KW-0479">Metal-binding</keyword>
<comment type="caution">
    <text evidence="5">The sequence shown here is derived from an EMBL/GenBank/DDBJ whole genome shotgun (WGS) entry which is preliminary data.</text>
</comment>
<evidence type="ECO:0000256" key="4">
    <source>
        <dbReference type="SAM" id="MobiDB-lite"/>
    </source>
</evidence>
<dbReference type="GO" id="GO:0016491">
    <property type="term" value="F:oxidoreductase activity"/>
    <property type="evidence" value="ECO:0007669"/>
    <property type="project" value="UniProtKB-KW"/>
</dbReference>
<evidence type="ECO:0000313" key="5">
    <source>
        <dbReference type="EMBL" id="RCK68825.1"/>
    </source>
</evidence>
<keyword evidence="6" id="KW-1185">Reference proteome</keyword>
<protein>
    <submittedName>
        <fullName evidence="5">4-hydroxythreonine-4-phosphate dehydrogenase</fullName>
    </submittedName>
</protein>
<dbReference type="Gene3D" id="3.40.718.10">
    <property type="entry name" value="Isopropylmalate Dehydrogenase"/>
    <property type="match status" value="1"/>
</dbReference>
<keyword evidence="2" id="KW-0560">Oxidoreductase</keyword>
<name>A0A367YSG2_9ACTN</name>
<proteinExistence type="predicted"/>
<dbReference type="GO" id="GO:0051287">
    <property type="term" value="F:NAD binding"/>
    <property type="evidence" value="ECO:0007669"/>
    <property type="project" value="InterPro"/>
</dbReference>
<dbReference type="PANTHER" id="PTHR30004:SF3">
    <property type="entry name" value="4-HYDROXYTHREONINE-4-PHOSPHATE DEHYDROGENASE 2-RELATED"/>
    <property type="match status" value="1"/>
</dbReference>
<evidence type="ECO:0000256" key="2">
    <source>
        <dbReference type="ARBA" id="ARBA00023002"/>
    </source>
</evidence>
<accession>A0A367YSG2</accession>
<dbReference type="AlphaFoldDB" id="A0A367YSG2"/>
<dbReference type="EMBL" id="QOUI01000009">
    <property type="protein sequence ID" value="RCK68825.1"/>
    <property type="molecule type" value="Genomic_DNA"/>
</dbReference>
<dbReference type="SUPFAM" id="SSF53659">
    <property type="entry name" value="Isocitrate/Isopropylmalate dehydrogenase-like"/>
    <property type="match status" value="1"/>
</dbReference>
<evidence type="ECO:0000313" key="6">
    <source>
        <dbReference type="Proteomes" id="UP000252770"/>
    </source>
</evidence>
<sequence>MSTTDTPVDAHHRPTVALTLGDPAGIGPELVARLLHRPRTTERARVLVLAARAELEAAYRAAGVPPLPVGADGAPGTVVLLDDGTPPAQVAPGRTSAEAGARALHQLDRAVGLVREGRADAIVFAPLNKTSLHLAGMVEEDELRWFASRLGHSGPTSELNVLDGLWTARVTSHIPLSAVAGKVTAERVEAITTLLHEALRDAGHEPRLGVCALNPHNGENGAFGREEIDQIRPGVERARARGIDVSGPFPSDTIFLAARRGDFNGIVTMFHDQGQIAMKLIGFSGGVTVQGGLPVPIATPAHGTAFDIVGRGVADPTSTINAFDIAVSTATAALTRATTTPDRRPAP</sequence>
<dbReference type="GO" id="GO:0046872">
    <property type="term" value="F:metal ion binding"/>
    <property type="evidence" value="ECO:0007669"/>
    <property type="project" value="UniProtKB-KW"/>
</dbReference>
<reference evidence="5 6" key="1">
    <citation type="submission" date="2018-07" db="EMBL/GenBank/DDBJ databases">
        <title>Desertimonas flava gen. nov. sp. nov.</title>
        <authorList>
            <person name="Liu S."/>
        </authorList>
    </citation>
    <scope>NUCLEOTIDE SEQUENCE [LARGE SCALE GENOMIC DNA]</scope>
    <source>
        <strain evidence="5 6">16Sb5-5</strain>
    </source>
</reference>
<dbReference type="InterPro" id="IPR005255">
    <property type="entry name" value="PdxA_fam"/>
</dbReference>
<feature type="region of interest" description="Disordered" evidence="4">
    <location>
        <begin position="1"/>
        <end position="22"/>
    </location>
</feature>